<sequence>MLRQQRVERALFNHLPLVVAGIREVLEERCAAGAVVLHLAPQVERMLRDAYAREVTPVGDVLRFLGEDAESSPRSLAALGFLNALQARLSEVLEAVADLSNLEEAKLWAWVERRCFAPRMMLDFRHLAVVAETPRIDEIELMEAIMGKDRTELATIRAGVVERGATQNNFGFDLVCQLLAGEPVRTGLQRIWRTDSIKRAVAIRDRLQTLPIEERQRFPGHAVMLHLAEFTLERLRLRVTAETARRR</sequence>
<dbReference type="EMBL" id="CP003220">
    <property type="protein sequence ID" value="EGB15687.1"/>
    <property type="molecule type" value="Genomic_DNA"/>
</dbReference>
<dbReference type="KEGG" id="ddn:DND132_2484"/>
<evidence type="ECO:0000313" key="1">
    <source>
        <dbReference type="EMBL" id="EGB15687.1"/>
    </source>
</evidence>
<dbReference type="HOGENOM" id="CLU_1123135_0_0_7"/>
<dbReference type="RefSeq" id="WP_014323113.1">
    <property type="nucleotide sequence ID" value="NC_016803.1"/>
</dbReference>
<keyword evidence="2" id="KW-1185">Reference proteome</keyword>
<organism evidence="1 2">
    <name type="scientific">Pseudodesulfovibrio mercurii</name>
    <dbReference type="NCBI Taxonomy" id="641491"/>
    <lineage>
        <taxon>Bacteria</taxon>
        <taxon>Pseudomonadati</taxon>
        <taxon>Thermodesulfobacteriota</taxon>
        <taxon>Desulfovibrionia</taxon>
        <taxon>Desulfovibrionales</taxon>
        <taxon>Desulfovibrionaceae</taxon>
    </lineage>
</organism>
<accession>F0JCK7</accession>
<dbReference type="Proteomes" id="UP000007845">
    <property type="component" value="Chromosome"/>
</dbReference>
<evidence type="ECO:0000313" key="2">
    <source>
        <dbReference type="Proteomes" id="UP000007845"/>
    </source>
</evidence>
<dbReference type="STRING" id="641491.DND132_2484"/>
<dbReference type="AlphaFoldDB" id="F0JCK7"/>
<reference evidence="1 2" key="1">
    <citation type="journal article" date="2011" name="J. Bacteriol.">
        <title>Genome sequence of the mercury-methylating strain Desulfovibrio desulfuricans ND132.</title>
        <authorList>
            <person name="Brown S.D."/>
            <person name="Gilmour C.C."/>
            <person name="Kucken A.M."/>
            <person name="Wall J.D."/>
            <person name="Elias D.A."/>
            <person name="Brandt C.C."/>
            <person name="Podar M."/>
            <person name="Chertkov O."/>
            <person name="Held B."/>
            <person name="Bruce D.C."/>
            <person name="Detter J.C."/>
            <person name="Tapia R."/>
            <person name="Han C.S."/>
            <person name="Goodwin L.A."/>
            <person name="Cheng J.F."/>
            <person name="Pitluck S."/>
            <person name="Woyke T."/>
            <person name="Mikhailova N."/>
            <person name="Ivanova N.N."/>
            <person name="Han J."/>
            <person name="Lucas S."/>
            <person name="Lapidus A.L."/>
            <person name="Land M.L."/>
            <person name="Hauser L.J."/>
            <person name="Palumbo A.V."/>
        </authorList>
    </citation>
    <scope>NUCLEOTIDE SEQUENCE [LARGE SCALE GENOMIC DNA]</scope>
    <source>
        <strain evidence="1 2">ND132</strain>
    </source>
</reference>
<protein>
    <submittedName>
        <fullName evidence="1">Uncharacterized protein</fullName>
    </submittedName>
</protein>
<gene>
    <name evidence="1" type="ORF">DND132_2484</name>
</gene>
<proteinExistence type="predicted"/>
<name>F0JCK7_9BACT</name>